<evidence type="ECO:0000313" key="3">
    <source>
        <dbReference type="EMBL" id="BCG24953.1"/>
    </source>
</evidence>
<dbReference type="AlphaFoldDB" id="A0A6J4E4S8"/>
<dbReference type="Proteomes" id="UP000509383">
    <property type="component" value="Chromosome"/>
</dbReference>
<dbReference type="InterPro" id="IPR038390">
    <property type="entry name" value="Metal_Tscrpt_repr_sf"/>
</dbReference>
<dbReference type="Pfam" id="PF02583">
    <property type="entry name" value="Trns_repr_metal"/>
    <property type="match status" value="1"/>
</dbReference>
<evidence type="ECO:0000313" key="4">
    <source>
        <dbReference type="EMBL" id="GJN53806.1"/>
    </source>
</evidence>
<accession>A0A6J4E4S8</accession>
<sequence>MSSSDQTHEHGHRHESHTDIVKRLKRAEGHLRSIITMIENGRECVDIAQQMHAVEKAVCQAKRTLIQDHIDHCLEHTIGAMTSNERAPLEEFKQITKYL</sequence>
<dbReference type="EMBL" id="AP023189">
    <property type="protein sequence ID" value="BCG24953.1"/>
    <property type="molecule type" value="Genomic_DNA"/>
</dbReference>
<evidence type="ECO:0000313" key="6">
    <source>
        <dbReference type="Proteomes" id="UP001054892"/>
    </source>
</evidence>
<evidence type="ECO:0000313" key="5">
    <source>
        <dbReference type="Proteomes" id="UP000509383"/>
    </source>
</evidence>
<dbReference type="KEGG" id="ptw:TUM18999_31440"/>
<dbReference type="Proteomes" id="UP001054892">
    <property type="component" value="Unassembled WGS sequence"/>
</dbReference>
<evidence type="ECO:0000256" key="2">
    <source>
        <dbReference type="SAM" id="MobiDB-lite"/>
    </source>
</evidence>
<feature type="region of interest" description="Disordered" evidence="2">
    <location>
        <begin position="1"/>
        <end position="20"/>
    </location>
</feature>
<dbReference type="RefSeq" id="WP_173175323.1">
    <property type="nucleotide sequence ID" value="NZ_AP023189.1"/>
</dbReference>
<dbReference type="EMBL" id="BQKM01000008">
    <property type="protein sequence ID" value="GJN53806.1"/>
    <property type="molecule type" value="Genomic_DNA"/>
</dbReference>
<dbReference type="InterPro" id="IPR003735">
    <property type="entry name" value="Metal_Tscrpt_repr"/>
</dbReference>
<protein>
    <submittedName>
        <fullName evidence="3">Metal resistance protein</fullName>
    </submittedName>
</protein>
<keyword evidence="6" id="KW-1185">Reference proteome</keyword>
<proteinExistence type="inferred from homology"/>
<gene>
    <name evidence="3" type="ORF">TUM18999_31440</name>
    <name evidence="4" type="ORF">TUM20286_35580</name>
</gene>
<name>A0A6J4E4S8_9PSED</name>
<reference evidence="3 5" key="1">
    <citation type="submission" date="2020-05" db="EMBL/GenBank/DDBJ databases">
        <title>Characterization of novel class B3 metallo-beta-lactamase from novel Pseudomonas species.</title>
        <authorList>
            <person name="Yamada K."/>
            <person name="Aoki K."/>
            <person name="Ishii Y."/>
        </authorList>
    </citation>
    <scope>NUCLEOTIDE SEQUENCE [LARGE SCALE GENOMIC DNA]</scope>
    <source>
        <strain evidence="3 5">TUM18999</strain>
        <strain evidence="4 6">TUM20286</strain>
    </source>
</reference>
<dbReference type="PANTHER" id="PTHR33677:SF3">
    <property type="entry name" value="COPPER-SENSING TRANSCRIPTIONAL REPRESSOR RICR"/>
    <property type="match status" value="1"/>
</dbReference>
<comment type="similarity">
    <text evidence="1">Belongs to the FrmR/RcnR family.</text>
</comment>
<dbReference type="PANTHER" id="PTHR33677">
    <property type="entry name" value="TRANSCRIPTIONAL REPRESSOR FRMR-RELATED"/>
    <property type="match status" value="1"/>
</dbReference>
<dbReference type="GO" id="GO:0045892">
    <property type="term" value="P:negative regulation of DNA-templated transcription"/>
    <property type="evidence" value="ECO:0007669"/>
    <property type="project" value="UniProtKB-ARBA"/>
</dbReference>
<evidence type="ECO:0000256" key="1">
    <source>
        <dbReference type="ARBA" id="ARBA00005260"/>
    </source>
</evidence>
<dbReference type="CDD" id="cd10154">
    <property type="entry name" value="NreA-like_DUF156"/>
    <property type="match status" value="1"/>
</dbReference>
<organism evidence="3 5">
    <name type="scientific">Pseudomonas tohonis</name>
    <dbReference type="NCBI Taxonomy" id="2725477"/>
    <lineage>
        <taxon>Bacteria</taxon>
        <taxon>Pseudomonadati</taxon>
        <taxon>Pseudomonadota</taxon>
        <taxon>Gammaproteobacteria</taxon>
        <taxon>Pseudomonadales</taxon>
        <taxon>Pseudomonadaceae</taxon>
        <taxon>Pseudomonas</taxon>
    </lineage>
</organism>
<dbReference type="GO" id="GO:0046872">
    <property type="term" value="F:metal ion binding"/>
    <property type="evidence" value="ECO:0007669"/>
    <property type="project" value="InterPro"/>
</dbReference>
<dbReference type="Gene3D" id="1.20.58.1000">
    <property type="entry name" value="Metal-sensitive repressor, helix protomer"/>
    <property type="match status" value="1"/>
</dbReference>
<dbReference type="GO" id="GO:0003677">
    <property type="term" value="F:DNA binding"/>
    <property type="evidence" value="ECO:0007669"/>
    <property type="project" value="InterPro"/>
</dbReference>